<dbReference type="GO" id="GO:0022857">
    <property type="term" value="F:transmembrane transporter activity"/>
    <property type="evidence" value="ECO:0007669"/>
    <property type="project" value="InterPro"/>
</dbReference>
<evidence type="ECO:0000313" key="10">
    <source>
        <dbReference type="Proteomes" id="UP000544872"/>
    </source>
</evidence>
<dbReference type="PANTHER" id="PTHR23517">
    <property type="entry name" value="RESISTANCE PROTEIN MDTM, PUTATIVE-RELATED-RELATED"/>
    <property type="match status" value="1"/>
</dbReference>
<comment type="subcellular location">
    <subcellularLocation>
        <location evidence="1">Cell membrane</location>
        <topology evidence="1">Multi-pass membrane protein</topology>
    </subcellularLocation>
</comment>
<dbReference type="PROSITE" id="PS50850">
    <property type="entry name" value="MFS"/>
    <property type="match status" value="1"/>
</dbReference>
<dbReference type="InterPro" id="IPR036259">
    <property type="entry name" value="MFS_trans_sf"/>
</dbReference>
<comment type="caution">
    <text evidence="9">The sequence shown here is derived from an EMBL/GenBank/DDBJ whole genome shotgun (WGS) entry which is preliminary data.</text>
</comment>
<dbReference type="RefSeq" id="WP_184264773.1">
    <property type="nucleotide sequence ID" value="NZ_JACIIX010000013.1"/>
</dbReference>
<dbReference type="AlphaFoldDB" id="A0A7X0DNV6"/>
<proteinExistence type="predicted"/>
<name>A0A7X0DNV6_NOVIT</name>
<dbReference type="EMBL" id="JACIIX010000013">
    <property type="protein sequence ID" value="MBB6211744.1"/>
    <property type="molecule type" value="Genomic_DNA"/>
</dbReference>
<keyword evidence="2" id="KW-0813">Transport</keyword>
<feature type="transmembrane region" description="Helical" evidence="7">
    <location>
        <begin position="106"/>
        <end position="129"/>
    </location>
</feature>
<protein>
    <submittedName>
        <fullName evidence="9">MFS family permease</fullName>
    </submittedName>
</protein>
<feature type="transmembrane region" description="Helical" evidence="7">
    <location>
        <begin position="167"/>
        <end position="188"/>
    </location>
</feature>
<feature type="domain" description="Major facilitator superfamily (MFS) profile" evidence="8">
    <location>
        <begin position="16"/>
        <end position="407"/>
    </location>
</feature>
<organism evidence="9 10">
    <name type="scientific">Novispirillum itersonii</name>
    <name type="common">Aquaspirillum itersonii</name>
    <dbReference type="NCBI Taxonomy" id="189"/>
    <lineage>
        <taxon>Bacteria</taxon>
        <taxon>Pseudomonadati</taxon>
        <taxon>Pseudomonadota</taxon>
        <taxon>Alphaproteobacteria</taxon>
        <taxon>Rhodospirillales</taxon>
        <taxon>Novispirillaceae</taxon>
        <taxon>Novispirillum</taxon>
    </lineage>
</organism>
<sequence length="408" mass="42075">MTAVTATATPDRARAVTVFAGIAHFFNHLVEPAFYVVALVLPTAFGMPYEAVLPLILGGKILTGLAAPLAGWLADRWGTLTLMGIYFFGMGLAIIATGFSQAPWQMAVALAAWGLFAAIYHPVGIAWVISASARQGKALGVNGVFGSLGPALGAVMAGALIDGFGWRAAFVVPGLALLVTGVLFTLAARSGNVPAGEGRRKDAAATADTAPAGWQRAFVLLALSMICGGLIYQSTQAALPKLFDERSVGAALSGGVLGDGAFGPGLAVMLVYGFAAVMQVACGMLADRYPLKWVYLGTLILQAPLLALATFASGLPLLGAVMLMVMLNTGSFPAENSLIARFTPSRWRGTVFGGKYLLSFGISSLGVPMVAVLRGWTGDFTLLLSLLGGAAAFAGLILLLLPDPPERG</sequence>
<feature type="transmembrane region" description="Helical" evidence="7">
    <location>
        <begin position="382"/>
        <end position="401"/>
    </location>
</feature>
<dbReference type="PANTHER" id="PTHR23517:SF2">
    <property type="entry name" value="MULTIDRUG RESISTANCE PROTEIN MDTH"/>
    <property type="match status" value="1"/>
</dbReference>
<keyword evidence="4 7" id="KW-0812">Transmembrane</keyword>
<gene>
    <name evidence="9" type="ORF">FHS48_003187</name>
</gene>
<dbReference type="Gene3D" id="1.20.1250.20">
    <property type="entry name" value="MFS general substrate transporter like domains"/>
    <property type="match status" value="2"/>
</dbReference>
<dbReference type="InterPro" id="IPR050171">
    <property type="entry name" value="MFS_Transporters"/>
</dbReference>
<feature type="transmembrane region" description="Helical" evidence="7">
    <location>
        <begin position="266"/>
        <end position="286"/>
    </location>
</feature>
<feature type="transmembrane region" description="Helical" evidence="7">
    <location>
        <begin position="80"/>
        <end position="100"/>
    </location>
</feature>
<feature type="transmembrane region" description="Helical" evidence="7">
    <location>
        <begin position="51"/>
        <end position="73"/>
    </location>
</feature>
<accession>A0A7X0DNV6</accession>
<evidence type="ECO:0000256" key="2">
    <source>
        <dbReference type="ARBA" id="ARBA00022448"/>
    </source>
</evidence>
<evidence type="ECO:0000256" key="1">
    <source>
        <dbReference type="ARBA" id="ARBA00004651"/>
    </source>
</evidence>
<reference evidence="9 10" key="1">
    <citation type="submission" date="2020-08" db="EMBL/GenBank/DDBJ databases">
        <title>Genomic Encyclopedia of Type Strains, Phase IV (KMG-IV): sequencing the most valuable type-strain genomes for metagenomic binning, comparative biology and taxonomic classification.</title>
        <authorList>
            <person name="Goeker M."/>
        </authorList>
    </citation>
    <scope>NUCLEOTIDE SEQUENCE [LARGE SCALE GENOMIC DNA]</scope>
    <source>
        <strain evidence="9 10">DSM 11590</strain>
    </source>
</reference>
<keyword evidence="6 7" id="KW-0472">Membrane</keyword>
<evidence type="ECO:0000313" key="9">
    <source>
        <dbReference type="EMBL" id="MBB6211744.1"/>
    </source>
</evidence>
<feature type="transmembrane region" description="Helical" evidence="7">
    <location>
        <begin position="209"/>
        <end position="232"/>
    </location>
</feature>
<keyword evidence="10" id="KW-1185">Reference proteome</keyword>
<keyword evidence="5 7" id="KW-1133">Transmembrane helix</keyword>
<evidence type="ECO:0000259" key="8">
    <source>
        <dbReference type="PROSITE" id="PS50850"/>
    </source>
</evidence>
<feature type="transmembrane region" description="Helical" evidence="7">
    <location>
        <begin position="141"/>
        <end position="161"/>
    </location>
</feature>
<evidence type="ECO:0000256" key="4">
    <source>
        <dbReference type="ARBA" id="ARBA00022692"/>
    </source>
</evidence>
<dbReference type="Proteomes" id="UP000544872">
    <property type="component" value="Unassembled WGS sequence"/>
</dbReference>
<dbReference type="GO" id="GO:0005886">
    <property type="term" value="C:plasma membrane"/>
    <property type="evidence" value="ECO:0007669"/>
    <property type="project" value="UniProtKB-SubCell"/>
</dbReference>
<feature type="transmembrane region" description="Helical" evidence="7">
    <location>
        <begin position="356"/>
        <end position="376"/>
    </location>
</feature>
<dbReference type="InterPro" id="IPR020846">
    <property type="entry name" value="MFS_dom"/>
</dbReference>
<evidence type="ECO:0000256" key="5">
    <source>
        <dbReference type="ARBA" id="ARBA00022989"/>
    </source>
</evidence>
<dbReference type="InterPro" id="IPR011701">
    <property type="entry name" value="MFS"/>
</dbReference>
<keyword evidence="3" id="KW-1003">Cell membrane</keyword>
<evidence type="ECO:0000256" key="3">
    <source>
        <dbReference type="ARBA" id="ARBA00022475"/>
    </source>
</evidence>
<evidence type="ECO:0000256" key="6">
    <source>
        <dbReference type="ARBA" id="ARBA00023136"/>
    </source>
</evidence>
<evidence type="ECO:0000256" key="7">
    <source>
        <dbReference type="SAM" id="Phobius"/>
    </source>
</evidence>
<dbReference type="Pfam" id="PF07690">
    <property type="entry name" value="MFS_1"/>
    <property type="match status" value="2"/>
</dbReference>
<dbReference type="SUPFAM" id="SSF103473">
    <property type="entry name" value="MFS general substrate transporter"/>
    <property type="match status" value="1"/>
</dbReference>